<name>A0A2G2YRB3_CAPAN</name>
<dbReference type="EMBL" id="AYRZ02000009">
    <property type="protein sequence ID" value="PHT72279.1"/>
    <property type="molecule type" value="Genomic_DNA"/>
</dbReference>
<reference evidence="2 3" key="1">
    <citation type="journal article" date="2014" name="Nat. Genet.">
        <title>Genome sequence of the hot pepper provides insights into the evolution of pungency in Capsicum species.</title>
        <authorList>
            <person name="Kim S."/>
            <person name="Park M."/>
            <person name="Yeom S.I."/>
            <person name="Kim Y.M."/>
            <person name="Lee J.M."/>
            <person name="Lee H.A."/>
            <person name="Seo E."/>
            <person name="Choi J."/>
            <person name="Cheong K."/>
            <person name="Kim K.T."/>
            <person name="Jung K."/>
            <person name="Lee G.W."/>
            <person name="Oh S.K."/>
            <person name="Bae C."/>
            <person name="Kim S.B."/>
            <person name="Lee H.Y."/>
            <person name="Kim S.Y."/>
            <person name="Kim M.S."/>
            <person name="Kang B.C."/>
            <person name="Jo Y.D."/>
            <person name="Yang H.B."/>
            <person name="Jeong H.J."/>
            <person name="Kang W.H."/>
            <person name="Kwon J.K."/>
            <person name="Shin C."/>
            <person name="Lim J.Y."/>
            <person name="Park J.H."/>
            <person name="Huh J.H."/>
            <person name="Kim J.S."/>
            <person name="Kim B.D."/>
            <person name="Cohen O."/>
            <person name="Paran I."/>
            <person name="Suh M.C."/>
            <person name="Lee S.B."/>
            <person name="Kim Y.K."/>
            <person name="Shin Y."/>
            <person name="Noh S.J."/>
            <person name="Park J."/>
            <person name="Seo Y.S."/>
            <person name="Kwon S.Y."/>
            <person name="Kim H.A."/>
            <person name="Park J.M."/>
            <person name="Kim H.J."/>
            <person name="Choi S.B."/>
            <person name="Bosland P.W."/>
            <person name="Reeves G."/>
            <person name="Jo S.H."/>
            <person name="Lee B.W."/>
            <person name="Cho H.T."/>
            <person name="Choi H.S."/>
            <person name="Lee M.S."/>
            <person name="Yu Y."/>
            <person name="Do Choi Y."/>
            <person name="Park B.S."/>
            <person name="van Deynze A."/>
            <person name="Ashrafi H."/>
            <person name="Hill T."/>
            <person name="Kim W.T."/>
            <person name="Pai H.S."/>
            <person name="Ahn H.K."/>
            <person name="Yeam I."/>
            <person name="Giovannoni J.J."/>
            <person name="Rose J.K."/>
            <person name="Sorensen I."/>
            <person name="Lee S.J."/>
            <person name="Kim R.W."/>
            <person name="Choi I.Y."/>
            <person name="Choi B.S."/>
            <person name="Lim J.S."/>
            <person name="Lee Y.H."/>
            <person name="Choi D."/>
        </authorList>
    </citation>
    <scope>NUCLEOTIDE SEQUENCE [LARGE SCALE GENOMIC DNA]</scope>
    <source>
        <strain evidence="3">cv. CM334</strain>
    </source>
</reference>
<proteinExistence type="predicted"/>
<dbReference type="PANTHER" id="PTHR48040:SF35">
    <property type="entry name" value="ABC TRANSPORTER G FAMILY MEMBER 39-LIKE"/>
    <property type="match status" value="1"/>
</dbReference>
<organism evidence="2 3">
    <name type="scientific">Capsicum annuum</name>
    <name type="common">Capsicum pepper</name>
    <dbReference type="NCBI Taxonomy" id="4072"/>
    <lineage>
        <taxon>Eukaryota</taxon>
        <taxon>Viridiplantae</taxon>
        <taxon>Streptophyta</taxon>
        <taxon>Embryophyta</taxon>
        <taxon>Tracheophyta</taxon>
        <taxon>Spermatophyta</taxon>
        <taxon>Magnoliopsida</taxon>
        <taxon>eudicotyledons</taxon>
        <taxon>Gunneridae</taxon>
        <taxon>Pentapetalae</taxon>
        <taxon>asterids</taxon>
        <taxon>lamiids</taxon>
        <taxon>Solanales</taxon>
        <taxon>Solanaceae</taxon>
        <taxon>Solanoideae</taxon>
        <taxon>Capsiceae</taxon>
        <taxon>Capsicum</taxon>
    </lineage>
</organism>
<dbReference type="AlphaFoldDB" id="A0A2G2YRB3"/>
<keyword evidence="1" id="KW-1133">Transmembrane helix</keyword>
<evidence type="ECO:0000313" key="2">
    <source>
        <dbReference type="EMBL" id="PHT72279.1"/>
    </source>
</evidence>
<evidence type="ECO:0008006" key="4">
    <source>
        <dbReference type="Google" id="ProtNLM"/>
    </source>
</evidence>
<dbReference type="STRING" id="4072.A0A2G2YRB3"/>
<evidence type="ECO:0000256" key="1">
    <source>
        <dbReference type="SAM" id="Phobius"/>
    </source>
</evidence>
<dbReference type="Proteomes" id="UP000222542">
    <property type="component" value="Unassembled WGS sequence"/>
</dbReference>
<sequence>MRLGEDGHDHDQLDEVDMQLEELKEMVLQKCSYKDKSQDLFNAVGSMYAAFMFLGIHNLATVQSVLAIECIEFYRERAAAIFSALPYTFGQDVMEDPHIAADGYTYEGNAIKG</sequence>
<dbReference type="Gramene" id="PHT72279">
    <property type="protein sequence ID" value="PHT72279"/>
    <property type="gene ID" value="T459_23064"/>
</dbReference>
<reference evidence="2 3" key="2">
    <citation type="journal article" date="2017" name="Genome Biol.">
        <title>New reference genome sequences of hot pepper reveal the massive evolution of plant disease-resistance genes by retroduplication.</title>
        <authorList>
            <person name="Kim S."/>
            <person name="Park J."/>
            <person name="Yeom S.I."/>
            <person name="Kim Y.M."/>
            <person name="Seo E."/>
            <person name="Kim K.T."/>
            <person name="Kim M.S."/>
            <person name="Lee J.M."/>
            <person name="Cheong K."/>
            <person name="Shin H.S."/>
            <person name="Kim S.B."/>
            <person name="Han K."/>
            <person name="Lee J."/>
            <person name="Park M."/>
            <person name="Lee H.A."/>
            <person name="Lee H.Y."/>
            <person name="Lee Y."/>
            <person name="Oh S."/>
            <person name="Lee J.H."/>
            <person name="Choi E."/>
            <person name="Choi E."/>
            <person name="Lee S.E."/>
            <person name="Jeon J."/>
            <person name="Kim H."/>
            <person name="Choi G."/>
            <person name="Song H."/>
            <person name="Lee J."/>
            <person name="Lee S.C."/>
            <person name="Kwon J.K."/>
            <person name="Lee H.Y."/>
            <person name="Koo N."/>
            <person name="Hong Y."/>
            <person name="Kim R.W."/>
            <person name="Kang W.H."/>
            <person name="Huh J.H."/>
            <person name="Kang B.C."/>
            <person name="Yang T.J."/>
            <person name="Lee Y.H."/>
            <person name="Bennetzen J.L."/>
            <person name="Choi D."/>
        </authorList>
    </citation>
    <scope>NUCLEOTIDE SEQUENCE [LARGE SCALE GENOMIC DNA]</scope>
    <source>
        <strain evidence="3">cv. CM334</strain>
    </source>
</reference>
<feature type="transmembrane region" description="Helical" evidence="1">
    <location>
        <begin position="40"/>
        <end position="60"/>
    </location>
</feature>
<keyword evidence="3" id="KW-1185">Reference proteome</keyword>
<dbReference type="PANTHER" id="PTHR48040">
    <property type="entry name" value="PLEIOTROPIC DRUG RESISTANCE PROTEIN 1-LIKE ISOFORM X1"/>
    <property type="match status" value="1"/>
</dbReference>
<dbReference type="Gene3D" id="3.30.40.10">
    <property type="entry name" value="Zinc/RING finger domain, C3HC4 (zinc finger)"/>
    <property type="match status" value="1"/>
</dbReference>
<comment type="caution">
    <text evidence="2">The sequence shown here is derived from an EMBL/GenBank/DDBJ whole genome shotgun (WGS) entry which is preliminary data.</text>
</comment>
<keyword evidence="1" id="KW-0812">Transmembrane</keyword>
<dbReference type="InterPro" id="IPR013083">
    <property type="entry name" value="Znf_RING/FYVE/PHD"/>
</dbReference>
<evidence type="ECO:0000313" key="3">
    <source>
        <dbReference type="Proteomes" id="UP000222542"/>
    </source>
</evidence>
<protein>
    <recommendedName>
        <fullName evidence="4">U-box domain-containing protein</fullName>
    </recommendedName>
</protein>
<accession>A0A2G2YRB3</accession>
<keyword evidence="1" id="KW-0472">Membrane</keyword>
<gene>
    <name evidence="2" type="ORF">T459_23064</name>
</gene>